<dbReference type="InterPro" id="IPR000298">
    <property type="entry name" value="Cyt_c_oxidase-like_su3"/>
</dbReference>
<evidence type="ECO:0000256" key="5">
    <source>
        <dbReference type="ARBA" id="ARBA00023136"/>
    </source>
</evidence>
<evidence type="ECO:0000256" key="6">
    <source>
        <dbReference type="RuleBase" id="RU003376"/>
    </source>
</evidence>
<dbReference type="PANTHER" id="PTHR11403:SF6">
    <property type="entry name" value="NITRIC OXIDE REDUCTASE SUBUNIT E"/>
    <property type="match status" value="1"/>
</dbReference>
<feature type="transmembrane region" description="Helical" evidence="7">
    <location>
        <begin position="33"/>
        <end position="53"/>
    </location>
</feature>
<comment type="similarity">
    <text evidence="2 6">Belongs to the cytochrome c oxidase subunit 3 family.</text>
</comment>
<dbReference type="AlphaFoldDB" id="A0A975CIU8"/>
<keyword evidence="5 7" id="KW-0472">Membrane</keyword>
<sequence>MSNAPTTAPFALADWPPPAEAAEPARPGYTGMWVGITAEFFEFAVFFVVYFVARWSYPAVFREGAPKLWTLGGILITLVMLTSGYLLVRTVQAARRDDQRAARAWMTGAFVVALGYPLIKYLEVQWNPAHGVVAGNNAFFTVYYYLTINHFMHSAWGILGMLWVLVRVWQGAYRPGNLKGVESMAIYWHATDLVWLMLFSLFYAFV</sequence>
<reference evidence="9" key="1">
    <citation type="submission" date="2021-03" db="EMBL/GenBank/DDBJ databases">
        <title>Ottowia sp. 27C isolated from the cloaca of a Giant Asian pond turtle (Heosemys grandis).</title>
        <authorList>
            <person name="Spergser J."/>
            <person name="Busse H.-J."/>
        </authorList>
    </citation>
    <scope>NUCLEOTIDE SEQUENCE</scope>
    <source>
        <strain evidence="9">27C</strain>
    </source>
</reference>
<evidence type="ECO:0000256" key="3">
    <source>
        <dbReference type="ARBA" id="ARBA00022692"/>
    </source>
</evidence>
<evidence type="ECO:0000313" key="9">
    <source>
        <dbReference type="EMBL" id="QTD45772.1"/>
    </source>
</evidence>
<dbReference type="Proteomes" id="UP000663903">
    <property type="component" value="Chromosome"/>
</dbReference>
<evidence type="ECO:0000259" key="8">
    <source>
        <dbReference type="PROSITE" id="PS50253"/>
    </source>
</evidence>
<dbReference type="InterPro" id="IPR024791">
    <property type="entry name" value="Cyt_c/ubiquinol_Oxase_su3"/>
</dbReference>
<dbReference type="GO" id="GO:0005886">
    <property type="term" value="C:plasma membrane"/>
    <property type="evidence" value="ECO:0007669"/>
    <property type="project" value="UniProtKB-SubCell"/>
</dbReference>
<evidence type="ECO:0000256" key="2">
    <source>
        <dbReference type="ARBA" id="ARBA00010581"/>
    </source>
</evidence>
<dbReference type="GO" id="GO:0019646">
    <property type="term" value="P:aerobic electron transport chain"/>
    <property type="evidence" value="ECO:0007669"/>
    <property type="project" value="InterPro"/>
</dbReference>
<dbReference type="InterPro" id="IPR035973">
    <property type="entry name" value="Cyt_c_oxidase_su3-like_sf"/>
</dbReference>
<comment type="subcellular location">
    <subcellularLocation>
        <location evidence="6">Cell membrane</location>
        <topology evidence="6">Multi-pass membrane protein</topology>
    </subcellularLocation>
    <subcellularLocation>
        <location evidence="1">Membrane</location>
        <topology evidence="1">Multi-pass membrane protein</topology>
    </subcellularLocation>
</comment>
<evidence type="ECO:0000313" key="10">
    <source>
        <dbReference type="Proteomes" id="UP000663903"/>
    </source>
</evidence>
<evidence type="ECO:0000256" key="1">
    <source>
        <dbReference type="ARBA" id="ARBA00004141"/>
    </source>
</evidence>
<feature type="transmembrane region" description="Helical" evidence="7">
    <location>
        <begin position="100"/>
        <end position="122"/>
    </location>
</feature>
<feature type="transmembrane region" description="Helical" evidence="7">
    <location>
        <begin position="186"/>
        <end position="205"/>
    </location>
</feature>
<dbReference type="EMBL" id="CP071796">
    <property type="protein sequence ID" value="QTD45772.1"/>
    <property type="molecule type" value="Genomic_DNA"/>
</dbReference>
<dbReference type="InterPro" id="IPR013833">
    <property type="entry name" value="Cyt_c_oxidase_su3_a-hlx"/>
</dbReference>
<dbReference type="PANTHER" id="PTHR11403">
    <property type="entry name" value="CYTOCHROME C OXIDASE SUBUNIT III"/>
    <property type="match status" value="1"/>
</dbReference>
<proteinExistence type="inferred from homology"/>
<dbReference type="RefSeq" id="WP_208009519.1">
    <property type="nucleotide sequence ID" value="NZ_CP071796.1"/>
</dbReference>
<gene>
    <name evidence="9" type="ORF">J1M35_02300</name>
</gene>
<protein>
    <recommendedName>
        <fullName evidence="8">Heme-copper oxidase subunit III family profile domain-containing protein</fullName>
    </recommendedName>
</protein>
<name>A0A975CIU8_9BURK</name>
<evidence type="ECO:0000256" key="7">
    <source>
        <dbReference type="SAM" id="Phobius"/>
    </source>
</evidence>
<feature type="transmembrane region" description="Helical" evidence="7">
    <location>
        <begin position="68"/>
        <end position="88"/>
    </location>
</feature>
<dbReference type="Gene3D" id="1.20.120.80">
    <property type="entry name" value="Cytochrome c oxidase, subunit III, four-helix bundle"/>
    <property type="match status" value="1"/>
</dbReference>
<evidence type="ECO:0000256" key="4">
    <source>
        <dbReference type="ARBA" id="ARBA00022989"/>
    </source>
</evidence>
<feature type="transmembrane region" description="Helical" evidence="7">
    <location>
        <begin position="142"/>
        <end position="166"/>
    </location>
</feature>
<accession>A0A975CIU8</accession>
<dbReference type="PROSITE" id="PS50253">
    <property type="entry name" value="COX3"/>
    <property type="match status" value="1"/>
</dbReference>
<organism evidence="9 10">
    <name type="scientific">Ottowia testudinis</name>
    <dbReference type="NCBI Taxonomy" id="2816950"/>
    <lineage>
        <taxon>Bacteria</taxon>
        <taxon>Pseudomonadati</taxon>
        <taxon>Pseudomonadota</taxon>
        <taxon>Betaproteobacteria</taxon>
        <taxon>Burkholderiales</taxon>
        <taxon>Comamonadaceae</taxon>
        <taxon>Ottowia</taxon>
    </lineage>
</organism>
<dbReference type="KEGG" id="otd:J1M35_02300"/>
<dbReference type="SUPFAM" id="SSF81452">
    <property type="entry name" value="Cytochrome c oxidase subunit III-like"/>
    <property type="match status" value="1"/>
</dbReference>
<dbReference type="GO" id="GO:0004129">
    <property type="term" value="F:cytochrome-c oxidase activity"/>
    <property type="evidence" value="ECO:0007669"/>
    <property type="project" value="InterPro"/>
</dbReference>
<keyword evidence="10" id="KW-1185">Reference proteome</keyword>
<keyword evidence="4 7" id="KW-1133">Transmembrane helix</keyword>
<feature type="domain" description="Heme-copper oxidase subunit III family profile" evidence="8">
    <location>
        <begin position="31"/>
        <end position="206"/>
    </location>
</feature>
<keyword evidence="3 6" id="KW-0812">Transmembrane</keyword>